<dbReference type="AlphaFoldDB" id="A0A2S1SIZ2"/>
<dbReference type="RefSeq" id="WP_108904143.1">
    <property type="nucleotide sequence ID" value="NZ_CP029187.1"/>
</dbReference>
<organism evidence="1 2">
    <name type="scientific">Flavobacterium pallidum</name>
    <dbReference type="NCBI Taxonomy" id="2172098"/>
    <lineage>
        <taxon>Bacteria</taxon>
        <taxon>Pseudomonadati</taxon>
        <taxon>Bacteroidota</taxon>
        <taxon>Flavobacteriia</taxon>
        <taxon>Flavobacteriales</taxon>
        <taxon>Flavobacteriaceae</taxon>
        <taxon>Flavobacterium</taxon>
    </lineage>
</organism>
<dbReference type="Proteomes" id="UP000244937">
    <property type="component" value="Chromosome"/>
</dbReference>
<gene>
    <name evidence="1" type="ORF">HYN49_10890</name>
</gene>
<evidence type="ECO:0008006" key="3">
    <source>
        <dbReference type="Google" id="ProtNLM"/>
    </source>
</evidence>
<dbReference type="OrthoDB" id="982229at2"/>
<sequence>MKRVFLFLSVSLLLFSCEKKQEKAVVKKESCTSIKNDSKGKKKFEMYTMSEMSLLMEQMYIDNQNLKVRIQKGEKIGEFPNHFLKIHKAVMSDDKENDDFFKKQAANFISAQEQIYKDPKNAKAHFNKGIDACIQCHKVKCGGPIPRIKKLYIE</sequence>
<reference evidence="1 2" key="1">
    <citation type="submission" date="2018-05" db="EMBL/GenBank/DDBJ databases">
        <title>Genome sequencing of Flavobacterium sp. HYN0049.</title>
        <authorList>
            <person name="Yi H."/>
            <person name="Baek C."/>
        </authorList>
    </citation>
    <scope>NUCLEOTIDE SEQUENCE [LARGE SCALE GENOMIC DNA]</scope>
    <source>
        <strain evidence="1 2">HYN0049</strain>
    </source>
</reference>
<dbReference type="KEGG" id="fpal:HYN49_10890"/>
<keyword evidence="2" id="KW-1185">Reference proteome</keyword>
<accession>A0A2S1SIZ2</accession>
<dbReference type="EMBL" id="CP029187">
    <property type="protein sequence ID" value="AWI26365.1"/>
    <property type="molecule type" value="Genomic_DNA"/>
</dbReference>
<dbReference type="PROSITE" id="PS51257">
    <property type="entry name" value="PROKAR_LIPOPROTEIN"/>
    <property type="match status" value="1"/>
</dbReference>
<name>A0A2S1SIZ2_9FLAO</name>
<evidence type="ECO:0000313" key="2">
    <source>
        <dbReference type="Proteomes" id="UP000244937"/>
    </source>
</evidence>
<evidence type="ECO:0000313" key="1">
    <source>
        <dbReference type="EMBL" id="AWI26365.1"/>
    </source>
</evidence>
<proteinExistence type="predicted"/>
<protein>
    <recommendedName>
        <fullName evidence="3">Cytochrome C</fullName>
    </recommendedName>
</protein>